<proteinExistence type="predicted"/>
<keyword evidence="1" id="KW-0255">Endonuclease</keyword>
<evidence type="ECO:0000313" key="1">
    <source>
        <dbReference type="EMBL" id="OXN01452.1"/>
    </source>
</evidence>
<keyword evidence="1" id="KW-0540">Nuclease</keyword>
<dbReference type="AlphaFoldDB" id="A0A229W0S9"/>
<reference evidence="1 2" key="1">
    <citation type="submission" date="2017-05" db="EMBL/GenBank/DDBJ databases">
        <title>Bifidobacterium vansinderenii sp. nov.</title>
        <authorList>
            <person name="Lugli G.A."/>
            <person name="Duranti S."/>
            <person name="Mangifesta M."/>
        </authorList>
    </citation>
    <scope>NUCLEOTIDE SEQUENCE [LARGE SCALE GENOMIC DNA]</scope>
    <source>
        <strain evidence="1 2">Tam10B</strain>
    </source>
</reference>
<dbReference type="Proteomes" id="UP000215433">
    <property type="component" value="Unassembled WGS sequence"/>
</dbReference>
<name>A0A229W0S9_9BIFI</name>
<accession>A0A229W0S9</accession>
<dbReference type="GO" id="GO:0004519">
    <property type="term" value="F:endonuclease activity"/>
    <property type="evidence" value="ECO:0007669"/>
    <property type="project" value="UniProtKB-KW"/>
</dbReference>
<keyword evidence="1" id="KW-0378">Hydrolase</keyword>
<organism evidence="1 2">
    <name type="scientific">Bifidobacterium vansinderenii</name>
    <dbReference type="NCBI Taxonomy" id="1984871"/>
    <lineage>
        <taxon>Bacteria</taxon>
        <taxon>Bacillati</taxon>
        <taxon>Actinomycetota</taxon>
        <taxon>Actinomycetes</taxon>
        <taxon>Bifidobacteriales</taxon>
        <taxon>Bifidobacteriaceae</taxon>
        <taxon>Bifidobacterium</taxon>
    </lineage>
</organism>
<dbReference type="EMBL" id="NEWD01000004">
    <property type="protein sequence ID" value="OXN01452.1"/>
    <property type="molecule type" value="Genomic_DNA"/>
</dbReference>
<keyword evidence="2" id="KW-1185">Reference proteome</keyword>
<sequence>MSREPSEGLKAVVDERDNWSCVRCGVSLYATGGSRHHRQLRSQQPNPKLLNRPSNLILLCGSGSTGCHGWVHAHPAESYEQGWLVHGWDDPALIPVRYRIGDRFHTLLLDDEGNKEES</sequence>
<evidence type="ECO:0000313" key="2">
    <source>
        <dbReference type="Proteomes" id="UP000215433"/>
    </source>
</evidence>
<protein>
    <submittedName>
        <fullName evidence="1">Restriction endonuclease</fullName>
    </submittedName>
</protein>
<dbReference type="RefSeq" id="WP_198947498.1">
    <property type="nucleotide sequence ID" value="NZ_NEWD01000004.1"/>
</dbReference>
<comment type="caution">
    <text evidence="1">The sequence shown here is derived from an EMBL/GenBank/DDBJ whole genome shotgun (WGS) entry which is preliminary data.</text>
</comment>
<gene>
    <name evidence="1" type="ORF">Tam10B_0455</name>
</gene>